<dbReference type="PANTHER" id="PTHR19343">
    <property type="entry name" value="T CELL RECEPTOR ALPHA VARIABLE 1-2"/>
    <property type="match status" value="1"/>
</dbReference>
<name>A0A8C0RUC1_CANLF</name>
<keyword evidence="6" id="KW-1279">T cell receptor</keyword>
<proteinExistence type="predicted"/>
<dbReference type="Proteomes" id="UP000694542">
    <property type="component" value="Chromosome 8"/>
</dbReference>
<sequence>MMTCRKLKFAVWLLGQKRRQPESTGKMDKLLGASLLILWLQPDWVNSQQKNGDQQQIKQTPSLNVQEGKISILNCDYNSNIFDYFPWYKKYPAKSPKFLISIRSVVDKNEDGRFTVFLNKSVKRLSLHIKDSQPRDSALYLCGASAQCSPGTCCQCLNLQLSPCLF</sequence>
<evidence type="ECO:0000313" key="8">
    <source>
        <dbReference type="Ensembl" id="ENSCAFP00040000233.1"/>
    </source>
</evidence>
<evidence type="ECO:0000256" key="6">
    <source>
        <dbReference type="ARBA" id="ARBA00043266"/>
    </source>
</evidence>
<evidence type="ECO:0000256" key="5">
    <source>
        <dbReference type="ARBA" id="ARBA00023319"/>
    </source>
</evidence>
<dbReference type="Gene3D" id="2.60.40.10">
    <property type="entry name" value="Immunoglobulins"/>
    <property type="match status" value="1"/>
</dbReference>
<reference evidence="8" key="2">
    <citation type="submission" date="2025-08" db="UniProtKB">
        <authorList>
            <consortium name="Ensembl"/>
        </authorList>
    </citation>
    <scope>IDENTIFICATION</scope>
</reference>
<keyword evidence="1" id="KW-0732">Signal</keyword>
<evidence type="ECO:0000256" key="2">
    <source>
        <dbReference type="ARBA" id="ARBA00022859"/>
    </source>
</evidence>
<evidence type="ECO:0000313" key="9">
    <source>
        <dbReference type="Proteomes" id="UP000694542"/>
    </source>
</evidence>
<feature type="domain" description="Ig-like" evidence="7">
    <location>
        <begin position="42"/>
        <end position="145"/>
    </location>
</feature>
<dbReference type="Ensembl" id="ENSCAFT00040000300.1">
    <property type="protein sequence ID" value="ENSCAFP00040000233.1"/>
    <property type="gene ID" value="ENSCAFG00040000193.1"/>
</dbReference>
<evidence type="ECO:0000256" key="4">
    <source>
        <dbReference type="ARBA" id="ARBA00023170"/>
    </source>
</evidence>
<keyword evidence="3" id="KW-1064">Adaptive immunity</keyword>
<keyword evidence="4" id="KW-0675">Receptor</keyword>
<evidence type="ECO:0000256" key="3">
    <source>
        <dbReference type="ARBA" id="ARBA00023130"/>
    </source>
</evidence>
<dbReference type="PANTHER" id="PTHR19343:SF24">
    <property type="entry name" value="T CELL RECEPTOR ALPHA VARIABLE 29_DELTA VARIABLE 5"/>
    <property type="match status" value="1"/>
</dbReference>
<dbReference type="InterPro" id="IPR036179">
    <property type="entry name" value="Ig-like_dom_sf"/>
</dbReference>
<reference evidence="8" key="1">
    <citation type="submission" date="2018-10" db="EMBL/GenBank/DDBJ databases">
        <title>De novo assembly of a Great Dane genome.</title>
        <authorList>
            <person name="Kidd J.M."/>
            <person name="Pendleton A.L."/>
            <person name="Shen F."/>
            <person name="Emery S."/>
        </authorList>
    </citation>
    <scope>NUCLEOTIDE SEQUENCE [LARGE SCALE GENOMIC DNA]</scope>
    <source>
        <strain evidence="8">Great Dane</strain>
    </source>
</reference>
<dbReference type="InterPro" id="IPR013106">
    <property type="entry name" value="Ig_V-set"/>
</dbReference>
<dbReference type="AlphaFoldDB" id="A0A8C0RUC1"/>
<dbReference type="PROSITE" id="PS50835">
    <property type="entry name" value="IG_LIKE"/>
    <property type="match status" value="1"/>
</dbReference>
<protein>
    <recommendedName>
        <fullName evidence="7">Ig-like domain-containing protein</fullName>
    </recommendedName>
</protein>
<keyword evidence="5" id="KW-0393">Immunoglobulin domain</keyword>
<dbReference type="InterPro" id="IPR013783">
    <property type="entry name" value="Ig-like_fold"/>
</dbReference>
<dbReference type="GO" id="GO:0042101">
    <property type="term" value="C:T cell receptor complex"/>
    <property type="evidence" value="ECO:0007669"/>
    <property type="project" value="UniProtKB-KW"/>
</dbReference>
<dbReference type="SUPFAM" id="SSF48726">
    <property type="entry name" value="Immunoglobulin"/>
    <property type="match status" value="1"/>
</dbReference>
<evidence type="ECO:0000256" key="1">
    <source>
        <dbReference type="ARBA" id="ARBA00022729"/>
    </source>
</evidence>
<dbReference type="InterPro" id="IPR007110">
    <property type="entry name" value="Ig-like_dom"/>
</dbReference>
<evidence type="ECO:0000259" key="7">
    <source>
        <dbReference type="PROSITE" id="PS50835"/>
    </source>
</evidence>
<accession>A0A8C0RUC1</accession>
<organism evidence="8 9">
    <name type="scientific">Canis lupus familiaris</name>
    <name type="common">Dog</name>
    <name type="synonym">Canis familiaris</name>
    <dbReference type="NCBI Taxonomy" id="9615"/>
    <lineage>
        <taxon>Eukaryota</taxon>
        <taxon>Metazoa</taxon>
        <taxon>Chordata</taxon>
        <taxon>Craniata</taxon>
        <taxon>Vertebrata</taxon>
        <taxon>Euteleostomi</taxon>
        <taxon>Mammalia</taxon>
        <taxon>Eutheria</taxon>
        <taxon>Laurasiatheria</taxon>
        <taxon>Carnivora</taxon>
        <taxon>Caniformia</taxon>
        <taxon>Canidae</taxon>
        <taxon>Canis</taxon>
    </lineage>
</organism>
<keyword evidence="2" id="KW-0391">Immunity</keyword>
<dbReference type="InterPro" id="IPR051006">
    <property type="entry name" value="TCR_variable_domain"/>
</dbReference>
<dbReference type="Pfam" id="PF07686">
    <property type="entry name" value="V-set"/>
    <property type="match status" value="1"/>
</dbReference>
<dbReference type="GO" id="GO:0002250">
    <property type="term" value="P:adaptive immune response"/>
    <property type="evidence" value="ECO:0007669"/>
    <property type="project" value="UniProtKB-KW"/>
</dbReference>